<protein>
    <submittedName>
        <fullName evidence="1">Peptidase S8/S53 subtilisin/kexin/sedolisin</fullName>
    </submittedName>
</protein>
<evidence type="ECO:0000313" key="1">
    <source>
        <dbReference type="EMBL" id="GME33443.1"/>
    </source>
</evidence>
<evidence type="ECO:0000313" key="2">
    <source>
        <dbReference type="Proteomes" id="UP001165186"/>
    </source>
</evidence>
<organism evidence="1 2">
    <name type="scientific">Neofusicoccum parvum</name>
    <dbReference type="NCBI Taxonomy" id="310453"/>
    <lineage>
        <taxon>Eukaryota</taxon>
        <taxon>Fungi</taxon>
        <taxon>Dikarya</taxon>
        <taxon>Ascomycota</taxon>
        <taxon>Pezizomycotina</taxon>
        <taxon>Dothideomycetes</taxon>
        <taxon>Dothideomycetes incertae sedis</taxon>
        <taxon>Botryosphaeriales</taxon>
        <taxon>Botryosphaeriaceae</taxon>
        <taxon>Neofusicoccum</taxon>
    </lineage>
</organism>
<accession>A0ACB5SB27</accession>
<dbReference type="Proteomes" id="UP001165186">
    <property type="component" value="Unassembled WGS sequence"/>
</dbReference>
<keyword evidence="2" id="KW-1185">Reference proteome</keyword>
<name>A0ACB5SB27_9PEZI</name>
<sequence>MWTFIFVVSLLSLSLASTITNRFIVELAPDETAENAVAEIRNSFRGHPYAPSVETTYKYTSPLFNGLSIALDASSTPYTPSALSTHLRGLPRIQRLYPVRRLSLLPPPSLPSARPALSATNIHATTGVAALHALGYTGANLTIAIIDTGADYLNPFLSGGLGPPHRITYGRDFVGDSMRPPRGPVRDPDPYADCAPHGTHVAGIVGAVAPRLNLTGVAPGAALEVYRVFDCEGITETDVVVAAVLAAAARGVDVMNLSLGGGGPFEEDAISAVLSRVNRNGTTYAVASMGNDGKNGSWTSQAPGGGVDVPAVGAVAGMELRTPGWVANWTVGANETENRFLWLPADRSVFPLVLQLWVLSANTSVEDDACKPLPPATPDLSGRLVLVRRGTCPFVMKMRHIAAKGGRYVLIYNNRPGNAPFGVLQIFNGTRASAGMGANDGLALVSAYFTGRPVYVTMNTTAYPTSAWVVPNRQTGGRMSTFSSIGPPALGYMKPTISAPGEMILSTVPRKDGFFDNFSGTSMAAPYISGVVALLKQARPGLTFQQITTLLSTTGKPMPFNDGTNRTYPFLAPAWQQGGGLVSAFDAFQCQTMLDTEALAFNDTAHFEPELSFTVRNLGNAPSSYQLSNIPAATILSYRGDGNPNPIEFFPNESWPLPNPDFTYSLTPDFASISVSPHAFTLGPGGSQTVSVRADISALAHLTPTCPLFSGYIAINSTRDRLTLPWGAIGCSLSSLPVLDPHEPLIHLVAATNETEYNASLRSTYPLPRIEPDRVFVLPRSNASDARLNVTFPWLQYKFAQYSRFARVDVLGANGSRVATVLDQNTTADSERLPVVWGSEWDGGLEGLGGI</sequence>
<dbReference type="EMBL" id="BSXG01000064">
    <property type="protein sequence ID" value="GME33443.1"/>
    <property type="molecule type" value="Genomic_DNA"/>
</dbReference>
<reference evidence="1" key="1">
    <citation type="submission" date="2024-09" db="EMBL/GenBank/DDBJ databases">
        <title>Draft Genome Sequences of Neofusicoccum parvum.</title>
        <authorList>
            <person name="Ashida A."/>
            <person name="Camagna M."/>
            <person name="Tanaka A."/>
            <person name="Takemoto D."/>
        </authorList>
    </citation>
    <scope>NUCLEOTIDE SEQUENCE</scope>
    <source>
        <strain evidence="1">PPO83</strain>
    </source>
</reference>
<comment type="caution">
    <text evidence="1">The sequence shown here is derived from an EMBL/GenBank/DDBJ whole genome shotgun (WGS) entry which is preliminary data.</text>
</comment>
<proteinExistence type="predicted"/>
<gene>
    <name evidence="1" type="primary">g373</name>
    <name evidence="1" type="ORF">NpPPO83_00000373</name>
</gene>